<proteinExistence type="predicted"/>
<dbReference type="GO" id="GO:0016984">
    <property type="term" value="F:ribulose-bisphosphate carboxylase activity"/>
    <property type="evidence" value="ECO:0007669"/>
    <property type="project" value="InterPro"/>
</dbReference>
<dbReference type="GO" id="GO:0000287">
    <property type="term" value="F:magnesium ion binding"/>
    <property type="evidence" value="ECO:0007669"/>
    <property type="project" value="InterPro"/>
</dbReference>
<comment type="function">
    <text evidence="2">RuBisCO catalyzes two reactions: the carboxylation of D-ribulose 1,5-bisphosphate, the primary event in carbon dioxide fixation, as well as the oxidative fragmentation of the pentose substrate in the photorespiration process. Both reactions occur simultaneously and in competition at the same active site.</text>
</comment>
<feature type="transmembrane region" description="Helical" evidence="4">
    <location>
        <begin position="139"/>
        <end position="162"/>
    </location>
</feature>
<organism evidence="6 7">
    <name type="scientific">Acacia crassicarpa</name>
    <name type="common">northern wattle</name>
    <dbReference type="NCBI Taxonomy" id="499986"/>
    <lineage>
        <taxon>Eukaryota</taxon>
        <taxon>Viridiplantae</taxon>
        <taxon>Streptophyta</taxon>
        <taxon>Embryophyta</taxon>
        <taxon>Tracheophyta</taxon>
        <taxon>Spermatophyta</taxon>
        <taxon>Magnoliopsida</taxon>
        <taxon>eudicotyledons</taxon>
        <taxon>Gunneridae</taxon>
        <taxon>Pentapetalae</taxon>
        <taxon>rosids</taxon>
        <taxon>fabids</taxon>
        <taxon>Fabales</taxon>
        <taxon>Fabaceae</taxon>
        <taxon>Caesalpinioideae</taxon>
        <taxon>mimosoid clade</taxon>
        <taxon>Acacieae</taxon>
        <taxon>Acacia</taxon>
    </lineage>
</organism>
<reference evidence="6" key="1">
    <citation type="submission" date="2023-10" db="EMBL/GenBank/DDBJ databases">
        <title>Chromosome-level genome of the transformable northern wattle, Acacia crassicarpa.</title>
        <authorList>
            <person name="Massaro I."/>
            <person name="Sinha N.R."/>
            <person name="Poethig S."/>
            <person name="Leichty A.R."/>
        </authorList>
    </citation>
    <scope>NUCLEOTIDE SEQUENCE</scope>
    <source>
        <strain evidence="6">Acra3RX</strain>
        <tissue evidence="6">Leaf</tissue>
    </source>
</reference>
<dbReference type="InterPro" id="IPR036376">
    <property type="entry name" value="RuBisCO_lsu_C_sf"/>
</dbReference>
<dbReference type="EMBL" id="JAWXYG010000007">
    <property type="protein sequence ID" value="KAK4268209.1"/>
    <property type="molecule type" value="Genomic_DNA"/>
</dbReference>
<dbReference type="Pfam" id="PF00016">
    <property type="entry name" value="RuBisCO_large"/>
    <property type="match status" value="1"/>
</dbReference>
<dbReference type="InterPro" id="IPR000685">
    <property type="entry name" value="RuBisCO_lsu_C"/>
</dbReference>
<protein>
    <recommendedName>
        <fullName evidence="5">Ribulose bisphosphate carboxylase large subunit C-terminal domain-containing protein</fullName>
    </recommendedName>
</protein>
<evidence type="ECO:0000256" key="1">
    <source>
        <dbReference type="ARBA" id="ARBA00022481"/>
    </source>
</evidence>
<feature type="transmembrane region" description="Helical" evidence="4">
    <location>
        <begin position="200"/>
        <end position="221"/>
    </location>
</feature>
<sequence>MRSLLFSGANFSSNFEVPIEFFDRHPNQEEGSLKSKMNWVASSRKMNWVAESGKNWFQSTKNINWSESTGNWFERIENMDWFEIFKNWFESIKNWFEEMEEKGMSDDAWNFIIVGAGMVLLLVAAVICVRLCGWFCFKIILSVIGQAILFILFCCWVLVKAIGLAVKFILRCCWVLLQPVRWGIIFILKFSDVQLMRAPGLAVTIPTALFLLIGPRIWFIWVLSGGDHIDAGTVIGKLEGERKITLGFVDLLRDDYIGKDRSRHIYFTQDRLLG</sequence>
<evidence type="ECO:0000256" key="3">
    <source>
        <dbReference type="ARBA" id="ARBA00025888"/>
    </source>
</evidence>
<dbReference type="Gene3D" id="3.20.20.110">
    <property type="entry name" value="Ribulose bisphosphate carboxylase, large subunit, C-terminal domain"/>
    <property type="match status" value="1"/>
</dbReference>
<gene>
    <name evidence="6" type="ORF">QN277_024895</name>
</gene>
<dbReference type="PANTHER" id="PTHR42704:SF17">
    <property type="entry name" value="RIBULOSE BISPHOSPHATE CARBOXYLASE LARGE CHAIN"/>
    <property type="match status" value="1"/>
</dbReference>
<comment type="subunit">
    <text evidence="3">Heterohexadecamer of 8 large chains and 8 small chains; disulfide-linked. The disulfide link is formed within the large subunit homodimers.</text>
</comment>
<keyword evidence="1" id="KW-0488">Methylation</keyword>
<dbReference type="PANTHER" id="PTHR42704">
    <property type="entry name" value="RIBULOSE BISPHOSPHATE CARBOXYLASE"/>
    <property type="match status" value="1"/>
</dbReference>
<evidence type="ECO:0000313" key="6">
    <source>
        <dbReference type="EMBL" id="KAK4268209.1"/>
    </source>
</evidence>
<evidence type="ECO:0000259" key="5">
    <source>
        <dbReference type="Pfam" id="PF00016"/>
    </source>
</evidence>
<dbReference type="SUPFAM" id="SSF51649">
    <property type="entry name" value="RuBisCo, C-terminal domain"/>
    <property type="match status" value="1"/>
</dbReference>
<feature type="transmembrane region" description="Helical" evidence="4">
    <location>
        <begin position="108"/>
        <end position="132"/>
    </location>
</feature>
<keyword evidence="4" id="KW-1133">Transmembrane helix</keyword>
<evidence type="ECO:0000256" key="2">
    <source>
        <dbReference type="ARBA" id="ARBA00025664"/>
    </source>
</evidence>
<keyword evidence="4" id="KW-0472">Membrane</keyword>
<keyword evidence="4" id="KW-0812">Transmembrane</keyword>
<evidence type="ECO:0000313" key="7">
    <source>
        <dbReference type="Proteomes" id="UP001293593"/>
    </source>
</evidence>
<dbReference type="AlphaFoldDB" id="A0AAE1MK17"/>
<name>A0AAE1MK17_9FABA</name>
<feature type="domain" description="Ribulose bisphosphate carboxylase large subunit C-terminal" evidence="5">
    <location>
        <begin position="220"/>
        <end position="270"/>
    </location>
</feature>
<comment type="caution">
    <text evidence="6">The sequence shown here is derived from an EMBL/GenBank/DDBJ whole genome shotgun (WGS) entry which is preliminary data.</text>
</comment>
<dbReference type="Proteomes" id="UP001293593">
    <property type="component" value="Unassembled WGS sequence"/>
</dbReference>
<evidence type="ECO:0000256" key="4">
    <source>
        <dbReference type="SAM" id="Phobius"/>
    </source>
</evidence>
<dbReference type="InterPro" id="IPR033966">
    <property type="entry name" value="RuBisCO"/>
</dbReference>
<accession>A0AAE1MK17</accession>
<keyword evidence="7" id="KW-1185">Reference proteome</keyword>